<evidence type="ECO:0000313" key="1">
    <source>
        <dbReference type="EMBL" id="MFC7357448.1"/>
    </source>
</evidence>
<protein>
    <submittedName>
        <fullName evidence="1">Uncharacterized protein</fullName>
    </submittedName>
</protein>
<comment type="caution">
    <text evidence="1">The sequence shown here is derived from an EMBL/GenBank/DDBJ whole genome shotgun (WGS) entry which is preliminary data.</text>
</comment>
<evidence type="ECO:0000313" key="2">
    <source>
        <dbReference type="Proteomes" id="UP001596415"/>
    </source>
</evidence>
<reference evidence="2" key="1">
    <citation type="journal article" date="2019" name="Int. J. Syst. Evol. Microbiol.">
        <title>The Global Catalogue of Microorganisms (GCM) 10K type strain sequencing project: providing services to taxonomists for standard genome sequencing and annotation.</title>
        <authorList>
            <consortium name="The Broad Institute Genomics Platform"/>
            <consortium name="The Broad Institute Genome Sequencing Center for Infectious Disease"/>
            <person name="Wu L."/>
            <person name="Ma J."/>
        </authorList>
    </citation>
    <scope>NUCLEOTIDE SEQUENCE [LARGE SCALE GENOMIC DNA]</scope>
    <source>
        <strain evidence="2">CGMCC 1.16306</strain>
    </source>
</reference>
<organism evidence="1 2">
    <name type="scientific">Jejudonia soesokkakensis</name>
    <dbReference type="NCBI Taxonomy" id="1323432"/>
    <lineage>
        <taxon>Bacteria</taxon>
        <taxon>Pseudomonadati</taxon>
        <taxon>Bacteroidota</taxon>
        <taxon>Flavobacteriia</taxon>
        <taxon>Flavobacteriales</taxon>
        <taxon>Flavobacteriaceae</taxon>
        <taxon>Jejudonia</taxon>
    </lineage>
</organism>
<dbReference type="EMBL" id="JBHTBN010000003">
    <property type="protein sequence ID" value="MFC7357448.1"/>
    <property type="molecule type" value="Genomic_DNA"/>
</dbReference>
<keyword evidence="2" id="KW-1185">Reference proteome</keyword>
<name>A0ABW2MUU5_9FLAO</name>
<sequence>MKKIVFLFILFPMLAIAQYDLESRFFSISSESLPVVESFSPDASFSLDSAPSLFNTPLKTFKMNVENYRESVDMMTAIANKDRFVTRDIDVEALNSKYSGLGGTAQYKPDGTTRVYNRVYRESRGLDLFSPYQNNFVCESCLPYRVRPRIYVRSY</sequence>
<dbReference type="RefSeq" id="WP_380217294.1">
    <property type="nucleotide sequence ID" value="NZ_JBHTBN010000003.1"/>
</dbReference>
<proteinExistence type="predicted"/>
<dbReference type="Proteomes" id="UP001596415">
    <property type="component" value="Unassembled WGS sequence"/>
</dbReference>
<accession>A0ABW2MUU5</accession>
<gene>
    <name evidence="1" type="ORF">ACFQO1_07100</name>
</gene>